<dbReference type="EMBL" id="LPHB01000056">
    <property type="protein sequence ID" value="KWA58652.1"/>
    <property type="molecule type" value="Genomic_DNA"/>
</dbReference>
<dbReference type="GO" id="GO:0016020">
    <property type="term" value="C:membrane"/>
    <property type="evidence" value="ECO:0007669"/>
    <property type="project" value="TreeGrafter"/>
</dbReference>
<organism evidence="4">
    <name type="scientific">Burkholderia stagnalis</name>
    <dbReference type="NCBI Taxonomy" id="1503054"/>
    <lineage>
        <taxon>Bacteria</taxon>
        <taxon>Pseudomonadati</taxon>
        <taxon>Pseudomonadota</taxon>
        <taxon>Betaproteobacteria</taxon>
        <taxon>Burkholderiales</taxon>
        <taxon>Burkholderiaceae</taxon>
        <taxon>Burkholderia</taxon>
        <taxon>Burkholderia cepacia complex</taxon>
    </lineage>
</organism>
<dbReference type="Pfam" id="PF00487">
    <property type="entry name" value="FA_desaturase"/>
    <property type="match status" value="1"/>
</dbReference>
<dbReference type="InterPro" id="IPR012171">
    <property type="entry name" value="Fatty_acid_desaturase"/>
</dbReference>
<feature type="transmembrane region" description="Helical" evidence="1">
    <location>
        <begin position="176"/>
        <end position="196"/>
    </location>
</feature>
<dbReference type="RefSeq" id="WP_059808775.1">
    <property type="nucleotide sequence ID" value="NZ_CABVPM010000190.1"/>
</dbReference>
<proteinExistence type="predicted"/>
<evidence type="ECO:0000313" key="3">
    <source>
        <dbReference type="EMBL" id="KAB0635661.1"/>
    </source>
</evidence>
<keyword evidence="1" id="KW-0472">Membrane</keyword>
<protein>
    <submittedName>
        <fullName evidence="4">Fatty acid desaturase</fullName>
    </submittedName>
</protein>
<dbReference type="InterPro" id="IPR005804">
    <property type="entry name" value="FA_desaturase_dom"/>
</dbReference>
<sequence>MTKDEWLSVKKQLPQGPTGAATIALWLADLALLAVAWAMWHSGGWWCVPAYLVGMLAVLHFYLIMHEATHAAVSRAAFVNDGIGHVCSWIIGLPYLPRRRSHLGHHAWTAHPTGDPENKKMIEKFSVMTEKEARTLEFMWRHWIPMIAFNHIFSHWIASFQPQRSRAERGKPNREWAYAIAYLIGYAAVGAIAFASGVLGELVAFAALLWLTLLLAVEMLNLPHHAEIPLLAHDAQRPPLWEQDVVSHSCASVPIWSRWVILNFNLHVVHHAYPWLPWHDLPRAQQLVDAIPSAEASSQQHEWAFSVTNRRRPLLKLMGHFFDKRGAAPATAPGD</sequence>
<evidence type="ECO:0000259" key="2">
    <source>
        <dbReference type="Pfam" id="PF00487"/>
    </source>
</evidence>
<dbReference type="EMBL" id="VZOK01000036">
    <property type="protein sequence ID" value="KAB0635661.1"/>
    <property type="molecule type" value="Genomic_DNA"/>
</dbReference>
<dbReference type="Proteomes" id="UP000473470">
    <property type="component" value="Unassembled WGS sequence"/>
</dbReference>
<dbReference type="PANTHER" id="PTHR19353:SF19">
    <property type="entry name" value="DELTA(5) FATTY ACID DESATURASE C-RELATED"/>
    <property type="match status" value="1"/>
</dbReference>
<evidence type="ECO:0000313" key="5">
    <source>
        <dbReference type="Proteomes" id="UP000068603"/>
    </source>
</evidence>
<evidence type="ECO:0000313" key="6">
    <source>
        <dbReference type="Proteomes" id="UP000473470"/>
    </source>
</evidence>
<accession>A0A104MJ93</accession>
<dbReference type="PANTHER" id="PTHR19353">
    <property type="entry name" value="FATTY ACID DESATURASE 2"/>
    <property type="match status" value="1"/>
</dbReference>
<name>A0A104MJ93_9BURK</name>
<keyword evidence="1" id="KW-1133">Transmembrane helix</keyword>
<evidence type="ECO:0000313" key="4">
    <source>
        <dbReference type="EMBL" id="KWA58652.1"/>
    </source>
</evidence>
<dbReference type="GO" id="GO:0016717">
    <property type="term" value="F:oxidoreductase activity, acting on paired donors, with oxidation of a pair of donors resulting in the reduction of molecular oxygen to two molecules of water"/>
    <property type="evidence" value="ECO:0007669"/>
    <property type="project" value="TreeGrafter"/>
</dbReference>
<dbReference type="AlphaFoldDB" id="A0A104MJ93"/>
<reference evidence="4 5" key="1">
    <citation type="submission" date="2015-11" db="EMBL/GenBank/DDBJ databases">
        <title>Expanding the genomic diversity of Burkholderia species for the development of highly accurate diagnostics.</title>
        <authorList>
            <person name="Sahl J."/>
            <person name="Keim P."/>
            <person name="Wagner D."/>
        </authorList>
    </citation>
    <scope>NUCLEOTIDE SEQUENCE [LARGE SCALE GENOMIC DNA]</scope>
    <source>
        <strain evidence="4 5">MSMB1960WGS</strain>
    </source>
</reference>
<comment type="caution">
    <text evidence="4">The sequence shown here is derived from an EMBL/GenBank/DDBJ whole genome shotgun (WGS) entry which is preliminary data.</text>
</comment>
<feature type="transmembrane region" description="Helical" evidence="1">
    <location>
        <begin position="202"/>
        <end position="222"/>
    </location>
</feature>
<dbReference type="STRING" id="1503054.WT74_23425"/>
<evidence type="ECO:0000256" key="1">
    <source>
        <dbReference type="SAM" id="Phobius"/>
    </source>
</evidence>
<feature type="transmembrane region" description="Helical" evidence="1">
    <location>
        <begin position="45"/>
        <end position="65"/>
    </location>
</feature>
<keyword evidence="1" id="KW-0812">Transmembrane</keyword>
<feature type="transmembrane region" description="Helical" evidence="1">
    <location>
        <begin position="20"/>
        <end position="38"/>
    </location>
</feature>
<dbReference type="Proteomes" id="UP000068603">
    <property type="component" value="Unassembled WGS sequence"/>
</dbReference>
<feature type="domain" description="Fatty acid desaturase" evidence="2">
    <location>
        <begin position="44"/>
        <end position="291"/>
    </location>
</feature>
<reference evidence="3 6" key="2">
    <citation type="submission" date="2019-09" db="EMBL/GenBank/DDBJ databases">
        <title>Draft genome sequences of 48 bacterial type strains from the CCUG.</title>
        <authorList>
            <person name="Tunovic T."/>
            <person name="Pineiro-Iglesias B."/>
            <person name="Unosson C."/>
            <person name="Inganas E."/>
            <person name="Ohlen M."/>
            <person name="Cardew S."/>
            <person name="Jensie-Markopoulos S."/>
            <person name="Salva-Serra F."/>
            <person name="Jaen-Luchoro D."/>
            <person name="Karlsson R."/>
            <person name="Svensson-Stadler L."/>
            <person name="Chun J."/>
            <person name="Moore E."/>
        </authorList>
    </citation>
    <scope>NUCLEOTIDE SEQUENCE [LARGE SCALE GENOMIC DNA]</scope>
    <source>
        <strain evidence="3 6">CCUG 65686</strain>
    </source>
</reference>
<dbReference type="GO" id="GO:0008610">
    <property type="term" value="P:lipid biosynthetic process"/>
    <property type="evidence" value="ECO:0007669"/>
    <property type="project" value="UniProtKB-ARBA"/>
</dbReference>
<gene>
    <name evidence="3" type="ORF">F7R25_22570</name>
    <name evidence="4" type="ORF">WT44_21030</name>
</gene>